<organism evidence="11 12">
    <name type="scientific">Cloeon dipterum</name>
    <dbReference type="NCBI Taxonomy" id="197152"/>
    <lineage>
        <taxon>Eukaryota</taxon>
        <taxon>Metazoa</taxon>
        <taxon>Ecdysozoa</taxon>
        <taxon>Arthropoda</taxon>
        <taxon>Hexapoda</taxon>
        <taxon>Insecta</taxon>
        <taxon>Pterygota</taxon>
        <taxon>Palaeoptera</taxon>
        <taxon>Ephemeroptera</taxon>
        <taxon>Pisciforma</taxon>
        <taxon>Baetidae</taxon>
        <taxon>Cloeon</taxon>
    </lineage>
</organism>
<dbReference type="InterPro" id="IPR057926">
    <property type="entry name" value="QRICH1_dom"/>
</dbReference>
<feature type="domain" description="TRASH" evidence="10">
    <location>
        <begin position="667"/>
        <end position="706"/>
    </location>
</feature>
<sequence>MSVFNADDDILSNDEPVKSVEMEDISATEMETAPCSDQDIGCTSTKGEIPPESGVPIEGGHPLDGAGSPIEMDRNSPTEKMVEAQDEPNDTEMETSNEMEVCPQEKEGESEQKESNFDELIVESSTPTNEPVVVTDQKEAKFEELIADSSTPIDEPVVVTNGPSTGENENVPALEAGDNSMDTDKQPADDEKAAPEILMKDFIKEPVSNQSEAELPLKQDEELVNQNEIESAVKSNEDESTTNDCEIESAAHKSEDESIANPNEESNQMGVSDDVQCVDEKEETESTGRASATCFATFDDESRLSNDKISVDNVEDVNINESTDVEVEGEEAANEQEGEDPLEAGGVVDDSKNDDVEEEILGHIPVSGESIERANKSLEENNTDLQNSEVEKMEEDVSIVEKKNDEPKEPEELEHEELAEPETRHCHQCNTEKECLFILKTSTECSKKFYLCTKECCNEYKNRPKIKAIASNKLQTINTEEPEKAPDLTRRCFSCRKEIDPTNSEKLSWQSMEYCSEECIESYQNELGACCANCKGDVPQASMGKYCVRFGYNARQFCSSKCLEEFKKGLKVCSYCQRDISGENEGFLAPIGDKGQFKDFCSKNCMDDYHVILCNRPKPVITDSCAVCSDMKEITIEVIQSGGVQRLCSDPCFAAFKFANNLKTDECELCKRHFDAYMPGRQRVYYNDVMHNFCSRKCHNVHTLSSRRIISCGWCKVKKYNFDMIEMKFPCSAPLCSLKCLQLFKVSQTASNSQVIKCDMCKKQSQGSCHLTMSDSTIRNFCCFVCCMDYQKMSNMTPVMDPRAVSTMNESEPTVPIISNVTSLAVPTSRASPVELTAPAISTTSTGVSTGLSTVSSTPAQHIKIVQQTFVRPPPCKSVSNKSTFCKPATMSKGVMNKPVMAAKACQTDFEENKTPALIPVPVPIYVPVPLAMYSFPTPIPVPFPVPIPVPMFIPTTRNSAKGIFKEIKRIADQVPRDPFEAELLMMAEMVADDKKGNVTSDSDDDDRGNADIGAPSPMNDSDDAVEPPTPAPTNDPPVTPSFGGEDILQMAVNMAMEMTEPAPPQPPSLDLETVLTPQPVVPIQPPPLSTLSEERSEPVQRGRKRGRGRGSSNNNWTSAKRTRASSRELSHHQEIIPHDTTHHDRSLVDSDNEPTIEPDPDLQLKVNINQFLPLVLTVFLLLHFLYFQKLLLNLQFSYGVLAFRKWIKEKNSELSLSGKAAKLFKTDILQLSTEELNFTLCMFVKEVRKPDGDEYAPDIIFYLCLGIQLYLYRNGRVDNIFTDAFYEKFTDCLNQVSSKFVTRLNDRNLLTRVEEEHLWESQQLGAHSPHVLLFTLMYFNTKYFYLTEVEDHMRLSFTHVMKHWKRNNTQPGKSGPSRNVLLRYYPPQSVLDADERKKKVYEQQENELNPLRCPVKLYEFYVSKCPESVRGRNDVFYLLPERSCVPDSPVWYSTMSMPKEAVSRMLNRIRMVREILCILHSLEYH</sequence>
<feature type="region of interest" description="Disordered" evidence="9">
    <location>
        <begin position="146"/>
        <end position="190"/>
    </location>
</feature>
<keyword evidence="4" id="KW-0677">Repeat</keyword>
<feature type="compositionally biased region" description="Acidic residues" evidence="9">
    <location>
        <begin position="238"/>
        <end position="247"/>
    </location>
</feature>
<feature type="domain" description="TRASH" evidence="10">
    <location>
        <begin position="625"/>
        <end position="660"/>
    </location>
</feature>
<keyword evidence="1" id="KW-1017">Isopeptide bond</keyword>
<dbReference type="Pfam" id="PF06467">
    <property type="entry name" value="zf-FCS"/>
    <property type="match status" value="1"/>
</dbReference>
<dbReference type="PANTHER" id="PTHR45736">
    <property type="entry name" value="ZINC FINGER MYM-TYPE PROTEIN"/>
    <property type="match status" value="1"/>
</dbReference>
<dbReference type="Pfam" id="PF25561">
    <property type="entry name" value="QRICH1"/>
    <property type="match status" value="1"/>
</dbReference>
<comment type="caution">
    <text evidence="11">The sequence shown here is derived from an EMBL/GenBank/DDBJ whole genome shotgun (WGS) entry which is preliminary data.</text>
</comment>
<dbReference type="Pfam" id="PF12012">
    <property type="entry name" value="DUF3504"/>
    <property type="match status" value="1"/>
</dbReference>
<feature type="region of interest" description="Disordered" evidence="9">
    <location>
        <begin position="315"/>
        <end position="350"/>
    </location>
</feature>
<evidence type="ECO:0000256" key="6">
    <source>
        <dbReference type="ARBA" id="ARBA00022833"/>
    </source>
</evidence>
<feature type="compositionally biased region" description="Acidic residues" evidence="9">
    <location>
        <begin position="84"/>
        <end position="97"/>
    </location>
</feature>
<dbReference type="PANTHER" id="PTHR45736:SF1">
    <property type="entry name" value="WITHOUT CHILDREN, ISOFORM B"/>
    <property type="match status" value="1"/>
</dbReference>
<keyword evidence="3" id="KW-0479">Metal-binding</keyword>
<dbReference type="Proteomes" id="UP000494165">
    <property type="component" value="Unassembled WGS sequence"/>
</dbReference>
<dbReference type="GO" id="GO:0008270">
    <property type="term" value="F:zinc ion binding"/>
    <property type="evidence" value="ECO:0007669"/>
    <property type="project" value="UniProtKB-KW"/>
</dbReference>
<reference evidence="11 12" key="1">
    <citation type="submission" date="2020-04" db="EMBL/GenBank/DDBJ databases">
        <authorList>
            <person name="Alioto T."/>
            <person name="Alioto T."/>
            <person name="Gomez Garrido J."/>
        </authorList>
    </citation>
    <scope>NUCLEOTIDE SEQUENCE [LARGE SCALE GENOMIC DNA]</scope>
</reference>
<feature type="region of interest" description="Disordered" evidence="9">
    <location>
        <begin position="26"/>
        <end position="134"/>
    </location>
</feature>
<feature type="domain" description="TRASH" evidence="10">
    <location>
        <begin position="573"/>
        <end position="613"/>
    </location>
</feature>
<evidence type="ECO:0000259" key="10">
    <source>
        <dbReference type="SMART" id="SM00746"/>
    </source>
</evidence>
<feature type="compositionally biased region" description="Pro residues" evidence="9">
    <location>
        <begin position="1028"/>
        <end position="1040"/>
    </location>
</feature>
<evidence type="ECO:0000256" key="1">
    <source>
        <dbReference type="ARBA" id="ARBA00022499"/>
    </source>
</evidence>
<gene>
    <name evidence="11" type="ORF">CLODIP_2_CD14408</name>
</gene>
<feature type="domain" description="TRASH" evidence="10">
    <location>
        <begin position="426"/>
        <end position="464"/>
    </location>
</feature>
<feature type="compositionally biased region" description="Polar residues" evidence="9">
    <location>
        <begin position="260"/>
        <end position="270"/>
    </location>
</feature>
<evidence type="ECO:0000256" key="4">
    <source>
        <dbReference type="ARBA" id="ARBA00022737"/>
    </source>
</evidence>
<evidence type="ECO:0000256" key="8">
    <source>
        <dbReference type="SAM" id="Coils"/>
    </source>
</evidence>
<dbReference type="InterPro" id="IPR051284">
    <property type="entry name" value="ZnF_MYMT-QRICH1"/>
</dbReference>
<dbReference type="InterPro" id="IPR011017">
    <property type="entry name" value="TRASH_dom"/>
</dbReference>
<protein>
    <recommendedName>
        <fullName evidence="10">TRASH domain-containing protein</fullName>
    </recommendedName>
</protein>
<dbReference type="OrthoDB" id="10025028at2759"/>
<feature type="coiled-coil region" evidence="8">
    <location>
        <begin position="368"/>
        <end position="395"/>
    </location>
</feature>
<keyword evidence="5" id="KW-0863">Zinc-finger</keyword>
<proteinExistence type="predicted"/>
<evidence type="ECO:0000313" key="12">
    <source>
        <dbReference type="Proteomes" id="UP000494165"/>
    </source>
</evidence>
<feature type="region of interest" description="Disordered" evidence="9">
    <location>
        <begin position="206"/>
        <end position="273"/>
    </location>
</feature>
<evidence type="ECO:0000256" key="9">
    <source>
        <dbReference type="SAM" id="MobiDB-lite"/>
    </source>
</evidence>
<feature type="domain" description="TRASH" evidence="10">
    <location>
        <begin position="531"/>
        <end position="570"/>
    </location>
</feature>
<keyword evidence="12" id="KW-1185">Reference proteome</keyword>
<keyword evidence="7" id="KW-0832">Ubl conjugation</keyword>
<keyword evidence="8" id="KW-0175">Coiled coil</keyword>
<feature type="compositionally biased region" description="Basic and acidic residues" evidence="9">
    <location>
        <begin position="103"/>
        <end position="116"/>
    </location>
</feature>
<evidence type="ECO:0000256" key="5">
    <source>
        <dbReference type="ARBA" id="ARBA00022771"/>
    </source>
</evidence>
<name>A0A8S1C0W2_9INSE</name>
<dbReference type="InterPro" id="IPR021893">
    <property type="entry name" value="ZMYM2-like_C"/>
</dbReference>
<feature type="region of interest" description="Disordered" evidence="9">
    <location>
        <begin position="1079"/>
        <end position="1132"/>
    </location>
</feature>
<keyword evidence="2" id="KW-0597">Phosphoprotein</keyword>
<feature type="region of interest" description="Disordered" evidence="9">
    <location>
        <begin position="995"/>
        <end position="1045"/>
    </location>
</feature>
<evidence type="ECO:0000256" key="7">
    <source>
        <dbReference type="ARBA" id="ARBA00022843"/>
    </source>
</evidence>
<evidence type="ECO:0000313" key="11">
    <source>
        <dbReference type="EMBL" id="CAB3362732.1"/>
    </source>
</evidence>
<evidence type="ECO:0000256" key="2">
    <source>
        <dbReference type="ARBA" id="ARBA00022553"/>
    </source>
</evidence>
<feature type="domain" description="TRASH" evidence="10">
    <location>
        <begin position="758"/>
        <end position="794"/>
    </location>
</feature>
<feature type="compositionally biased region" description="Pro residues" evidence="9">
    <location>
        <begin position="1080"/>
        <end position="1089"/>
    </location>
</feature>
<feature type="domain" description="TRASH" evidence="10">
    <location>
        <begin position="492"/>
        <end position="527"/>
    </location>
</feature>
<accession>A0A8S1C0W2</accession>
<evidence type="ECO:0000256" key="3">
    <source>
        <dbReference type="ARBA" id="ARBA00022723"/>
    </source>
</evidence>
<feature type="compositionally biased region" description="Basic and acidic residues" evidence="9">
    <location>
        <begin position="71"/>
        <end position="83"/>
    </location>
</feature>
<dbReference type="SMART" id="SM00746">
    <property type="entry name" value="TRASH"/>
    <property type="match status" value="7"/>
</dbReference>
<feature type="compositionally biased region" description="Acidic residues" evidence="9">
    <location>
        <begin position="323"/>
        <end position="342"/>
    </location>
</feature>
<dbReference type="InterPro" id="IPR010507">
    <property type="entry name" value="Znf_MYM"/>
</dbReference>
<dbReference type="EMBL" id="CADEPI010000009">
    <property type="protein sequence ID" value="CAB3362732.1"/>
    <property type="molecule type" value="Genomic_DNA"/>
</dbReference>
<keyword evidence="6" id="KW-0862">Zinc</keyword>